<dbReference type="RefSeq" id="WP_094486616.1">
    <property type="nucleotide sequence ID" value="NZ_NOXX01000202.1"/>
</dbReference>
<evidence type="ECO:0008006" key="3">
    <source>
        <dbReference type="Google" id="ProtNLM"/>
    </source>
</evidence>
<sequence length="456" mass="48895">MKKIVFAGLVFASCFSYGQEHFSGFSSSRRVGILNAGANPSELANLFRTVDVQIFAFGVDASNNKVGFSDLINGENLEDLIFAGGEAVDFDVNTQIMGPSVGFKAFGWGFGVASRSHIRANISNVNTELGDALTNSALNSILGSSTISNSENQRITGTVWGEFALSAARKLYDKKNHQINAGISLKLLFPGSYANLGMSAFQGTITNTAGDVRLNNAAAQVNIAYSGSLANEFTDAGDYFSSLWGGLNGVATDIGVDYQWKGADNKYKLKVGAAVCNIGSMTFKDDNNATRTYSLVVNDSNPVNGLGLDLNQFESIDGLRDIENILIANDGTNGVDFNLENESRDFKVKLPTILNLYADYQIISKLSVTLFMVQRLNDEGANDQILSQNMLSITPRFTTGMFEGFIPVNFNEVSGTTAGLGLRLGGFFIGSNSILTAVSSDSKQADFFIGSRFGIL</sequence>
<keyword evidence="2" id="KW-1185">Reference proteome</keyword>
<protein>
    <recommendedName>
        <fullName evidence="3">DUF5723 domain-containing protein</fullName>
    </recommendedName>
</protein>
<organism evidence="1 2">
    <name type="scientific">Flavobacterium aurantiibacter</name>
    <dbReference type="NCBI Taxonomy" id="2023067"/>
    <lineage>
        <taxon>Bacteria</taxon>
        <taxon>Pseudomonadati</taxon>
        <taxon>Bacteroidota</taxon>
        <taxon>Flavobacteriia</taxon>
        <taxon>Flavobacteriales</taxon>
        <taxon>Flavobacteriaceae</taxon>
        <taxon>Flavobacterium</taxon>
    </lineage>
</organism>
<dbReference type="EMBL" id="NOXX01000202">
    <property type="protein sequence ID" value="OYQ43542.1"/>
    <property type="molecule type" value="Genomic_DNA"/>
</dbReference>
<proteinExistence type="predicted"/>
<name>A0A255ZQ70_9FLAO</name>
<comment type="caution">
    <text evidence="1">The sequence shown here is derived from an EMBL/GenBank/DDBJ whole genome shotgun (WGS) entry which is preliminary data.</text>
</comment>
<accession>A0A255ZQ70</accession>
<evidence type="ECO:0000313" key="1">
    <source>
        <dbReference type="EMBL" id="OYQ43542.1"/>
    </source>
</evidence>
<gene>
    <name evidence="1" type="ORF">CHX27_09885</name>
</gene>
<dbReference type="Proteomes" id="UP000216035">
    <property type="component" value="Unassembled WGS sequence"/>
</dbReference>
<dbReference type="AlphaFoldDB" id="A0A255ZQ70"/>
<evidence type="ECO:0000313" key="2">
    <source>
        <dbReference type="Proteomes" id="UP000216035"/>
    </source>
</evidence>
<dbReference type="OrthoDB" id="9805336at2"/>
<reference evidence="1 2" key="1">
    <citation type="submission" date="2017-07" db="EMBL/GenBank/DDBJ databases">
        <title>Flavobacterium cyanobacteriorum sp. nov., isolated from cyanobacterial aggregates in a eutrophic lake.</title>
        <authorList>
            <person name="Cai H."/>
        </authorList>
    </citation>
    <scope>NUCLEOTIDE SEQUENCE [LARGE SCALE GENOMIC DNA]</scope>
    <source>
        <strain evidence="1 2">TH167</strain>
    </source>
</reference>